<feature type="transmembrane region" description="Helical" evidence="9">
    <location>
        <begin position="354"/>
        <end position="373"/>
    </location>
</feature>
<keyword evidence="4 9" id="KW-0812">Transmembrane</keyword>
<feature type="transmembrane region" description="Helical" evidence="9">
    <location>
        <begin position="101"/>
        <end position="121"/>
    </location>
</feature>
<feature type="compositionally biased region" description="Low complexity" evidence="8">
    <location>
        <begin position="1"/>
        <end position="12"/>
    </location>
</feature>
<feature type="region of interest" description="Disordered" evidence="8">
    <location>
        <begin position="1"/>
        <end position="29"/>
    </location>
</feature>
<evidence type="ECO:0000256" key="8">
    <source>
        <dbReference type="SAM" id="MobiDB-lite"/>
    </source>
</evidence>
<feature type="transmembrane region" description="Helical" evidence="9">
    <location>
        <begin position="379"/>
        <end position="404"/>
    </location>
</feature>
<feature type="domain" description="Acyltransferase 3" evidence="10">
    <location>
        <begin position="33"/>
        <end position="401"/>
    </location>
</feature>
<feature type="transmembrane region" description="Helical" evidence="9">
    <location>
        <begin position="173"/>
        <end position="189"/>
    </location>
</feature>
<feature type="compositionally biased region" description="Basic residues" evidence="8">
    <location>
        <begin position="487"/>
        <end position="500"/>
    </location>
</feature>
<keyword evidence="7" id="KW-0012">Acyltransferase</keyword>
<dbReference type="OrthoDB" id="3404679at2"/>
<evidence type="ECO:0000313" key="12">
    <source>
        <dbReference type="Proteomes" id="UP000246018"/>
    </source>
</evidence>
<evidence type="ECO:0000313" key="11">
    <source>
        <dbReference type="EMBL" id="PVG81974.1"/>
    </source>
</evidence>
<comment type="subcellular location">
    <subcellularLocation>
        <location evidence="1">Cell membrane</location>
        <topology evidence="1">Multi-pass membrane protein</topology>
    </subcellularLocation>
</comment>
<dbReference type="Pfam" id="PF01757">
    <property type="entry name" value="Acyl_transf_3"/>
    <property type="match status" value="1"/>
</dbReference>
<evidence type="ECO:0000259" key="10">
    <source>
        <dbReference type="Pfam" id="PF01757"/>
    </source>
</evidence>
<keyword evidence="2" id="KW-1003">Cell membrane</keyword>
<dbReference type="GO" id="GO:0005886">
    <property type="term" value="C:plasma membrane"/>
    <property type="evidence" value="ECO:0007669"/>
    <property type="project" value="UniProtKB-SubCell"/>
</dbReference>
<dbReference type="Proteomes" id="UP000246018">
    <property type="component" value="Unassembled WGS sequence"/>
</dbReference>
<dbReference type="PANTHER" id="PTHR23028">
    <property type="entry name" value="ACETYLTRANSFERASE"/>
    <property type="match status" value="1"/>
</dbReference>
<gene>
    <name evidence="11" type="ORF">DDE18_14855</name>
</gene>
<dbReference type="InterPro" id="IPR002656">
    <property type="entry name" value="Acyl_transf_3_dom"/>
</dbReference>
<organism evidence="11 12">
    <name type="scientific">Nocardioides gansuensis</name>
    <dbReference type="NCBI Taxonomy" id="2138300"/>
    <lineage>
        <taxon>Bacteria</taxon>
        <taxon>Bacillati</taxon>
        <taxon>Actinomycetota</taxon>
        <taxon>Actinomycetes</taxon>
        <taxon>Propionibacteriales</taxon>
        <taxon>Nocardioidaceae</taxon>
        <taxon>Nocardioides</taxon>
    </lineage>
</organism>
<dbReference type="PANTHER" id="PTHR23028:SF53">
    <property type="entry name" value="ACYL_TRANSF_3 DOMAIN-CONTAINING PROTEIN"/>
    <property type="match status" value="1"/>
</dbReference>
<keyword evidence="12" id="KW-1185">Reference proteome</keyword>
<reference evidence="11 12" key="1">
    <citation type="submission" date="2018-04" db="EMBL/GenBank/DDBJ databases">
        <title>Genome of Nocardioides gansuensis WSJ-1.</title>
        <authorList>
            <person name="Wu S."/>
            <person name="Wang G."/>
        </authorList>
    </citation>
    <scope>NUCLEOTIDE SEQUENCE [LARGE SCALE GENOMIC DNA]</scope>
    <source>
        <strain evidence="11 12">WSJ-1</strain>
    </source>
</reference>
<dbReference type="InterPro" id="IPR050879">
    <property type="entry name" value="Acyltransferase_3"/>
</dbReference>
<feature type="transmembrane region" description="Helical" evidence="9">
    <location>
        <begin position="289"/>
        <end position="309"/>
    </location>
</feature>
<name>A0A2T8F8D1_9ACTN</name>
<dbReference type="RefSeq" id="WP_116573042.1">
    <property type="nucleotide sequence ID" value="NZ_QDGZ01000006.1"/>
</dbReference>
<evidence type="ECO:0000256" key="6">
    <source>
        <dbReference type="ARBA" id="ARBA00023136"/>
    </source>
</evidence>
<evidence type="ECO:0000256" key="9">
    <source>
        <dbReference type="SAM" id="Phobius"/>
    </source>
</evidence>
<feature type="region of interest" description="Disordered" evidence="8">
    <location>
        <begin position="464"/>
        <end position="501"/>
    </location>
</feature>
<dbReference type="GO" id="GO:0009103">
    <property type="term" value="P:lipopolysaccharide biosynthetic process"/>
    <property type="evidence" value="ECO:0007669"/>
    <property type="project" value="TreeGrafter"/>
</dbReference>
<dbReference type="InterPro" id="IPR036514">
    <property type="entry name" value="SGNH_hydro_sf"/>
</dbReference>
<keyword evidence="6 9" id="KW-0472">Membrane</keyword>
<feature type="transmembrane region" description="Helical" evidence="9">
    <location>
        <begin position="321"/>
        <end position="342"/>
    </location>
</feature>
<feature type="transmembrane region" description="Helical" evidence="9">
    <location>
        <begin position="244"/>
        <end position="261"/>
    </location>
</feature>
<evidence type="ECO:0000256" key="3">
    <source>
        <dbReference type="ARBA" id="ARBA00022679"/>
    </source>
</evidence>
<dbReference type="Gene3D" id="3.40.50.1110">
    <property type="entry name" value="SGNH hydrolase"/>
    <property type="match status" value="1"/>
</dbReference>
<comment type="caution">
    <text evidence="11">The sequence shown here is derived from an EMBL/GenBank/DDBJ whole genome shotgun (WGS) entry which is preliminary data.</text>
</comment>
<dbReference type="SUPFAM" id="SSF52266">
    <property type="entry name" value="SGNH hydrolase"/>
    <property type="match status" value="1"/>
</dbReference>
<sequence length="724" mass="77902">MTAATTAQGRARTAPEPRHPQADAPSEAPAHVPALDGIRGVAVASVLAFHGGLPWATGGFLGVDAFFVLSGYLITALLLAEWTRSGGRIDLAAFWGRRVRRLLPALLLMVTAVAIGARALLPPEEVRLLRGDGMAALFYVANWRMTFRGGDYFAQTAAPSPLEHTWSLGIEEQFYLVWPLVLWAVLYPGRPGRTSMRALARGRVRAHLCWLVVVCGVGAVASTAALAVTYSAEDPGRAYYGTDTRGAAILIGAALAALLALRSQGHTELRGESAAPVSPRSVTPGWRRVGLGGLAAAAAVAALWTSTHVSGTDEVLYHGGMASFALAVAVVIAHVVLVPSGLSARLLSVPPLPALGRISYGVYLWHWPVFIAANADRTGLTGLTLFTVRCLLAVGIAYLSYVLVERPIQLRVRSRRPVFAATGAGVALAAGAAVLVVTTTVPPLPARPADASVVAAVDRFLEGDGDAEDGATNDRRNNPFRMTTKPPRSRPKPPLHHRRPGQPVVVDVFGDSIAWTLVNYLPSHPDLDVRDRTLMGCGVSRTAPFRYFGRLYPGLMPTCRDWPRIWRAAIARDNPDVAFILVGRWETMDRVLDGRWTHIGDPEFDAHLQSELDLAIRVAGARGAHVLLATEPYNRRGEQLDGSLYPEDEPQRVTDWNQLLRSVASRHPNVTVIGFGERVSPAGRFTWTAGGYQVRSDGLHLTPSGVQGWIAPWLLPQLIGAVPK</sequence>
<accession>A0A2T8F8D1</accession>
<dbReference type="GO" id="GO:0016747">
    <property type="term" value="F:acyltransferase activity, transferring groups other than amino-acyl groups"/>
    <property type="evidence" value="ECO:0007669"/>
    <property type="project" value="InterPro"/>
</dbReference>
<feature type="transmembrane region" description="Helical" evidence="9">
    <location>
        <begin position="55"/>
        <end position="80"/>
    </location>
</feature>
<feature type="transmembrane region" description="Helical" evidence="9">
    <location>
        <begin position="210"/>
        <end position="232"/>
    </location>
</feature>
<evidence type="ECO:0000256" key="1">
    <source>
        <dbReference type="ARBA" id="ARBA00004651"/>
    </source>
</evidence>
<proteinExistence type="predicted"/>
<keyword evidence="5 9" id="KW-1133">Transmembrane helix</keyword>
<feature type="transmembrane region" description="Helical" evidence="9">
    <location>
        <begin position="416"/>
        <end position="437"/>
    </location>
</feature>
<evidence type="ECO:0000256" key="7">
    <source>
        <dbReference type="ARBA" id="ARBA00023315"/>
    </source>
</evidence>
<dbReference type="EMBL" id="QDGZ01000006">
    <property type="protein sequence ID" value="PVG81974.1"/>
    <property type="molecule type" value="Genomic_DNA"/>
</dbReference>
<dbReference type="AlphaFoldDB" id="A0A2T8F8D1"/>
<evidence type="ECO:0000256" key="5">
    <source>
        <dbReference type="ARBA" id="ARBA00022989"/>
    </source>
</evidence>
<evidence type="ECO:0000256" key="2">
    <source>
        <dbReference type="ARBA" id="ARBA00022475"/>
    </source>
</evidence>
<keyword evidence="3" id="KW-0808">Transferase</keyword>
<protein>
    <recommendedName>
        <fullName evidence="10">Acyltransferase 3 domain-containing protein</fullName>
    </recommendedName>
</protein>
<evidence type="ECO:0000256" key="4">
    <source>
        <dbReference type="ARBA" id="ARBA00022692"/>
    </source>
</evidence>